<comment type="caution">
    <text evidence="2">The sequence shown here is derived from an EMBL/GenBank/DDBJ whole genome shotgun (WGS) entry which is preliminary data.</text>
</comment>
<accession>A0A166UR35</accession>
<name>A0A166UR35_9HYPO</name>
<evidence type="ECO:0000256" key="1">
    <source>
        <dbReference type="SAM" id="MobiDB-lite"/>
    </source>
</evidence>
<evidence type="ECO:0000313" key="3">
    <source>
        <dbReference type="Proteomes" id="UP000078544"/>
    </source>
</evidence>
<dbReference type="EMBL" id="AZGY01000001">
    <property type="protein sequence ID" value="OAA32857.1"/>
    <property type="molecule type" value="Genomic_DNA"/>
</dbReference>
<gene>
    <name evidence="2" type="ORF">AAL_00322</name>
</gene>
<proteinExistence type="predicted"/>
<organism evidence="2 3">
    <name type="scientific">Moelleriella libera RCEF 2490</name>
    <dbReference type="NCBI Taxonomy" id="1081109"/>
    <lineage>
        <taxon>Eukaryota</taxon>
        <taxon>Fungi</taxon>
        <taxon>Dikarya</taxon>
        <taxon>Ascomycota</taxon>
        <taxon>Pezizomycotina</taxon>
        <taxon>Sordariomycetes</taxon>
        <taxon>Hypocreomycetidae</taxon>
        <taxon>Hypocreales</taxon>
        <taxon>Clavicipitaceae</taxon>
        <taxon>Moelleriella</taxon>
    </lineage>
</organism>
<feature type="region of interest" description="Disordered" evidence="1">
    <location>
        <begin position="1"/>
        <end position="22"/>
    </location>
</feature>
<sequence>MVVRCLSHPSADTASGSSPHAAKRAHCRIRGHAMVTAFGATRSSWHRVINFDGGDAYAVKQVAQVMLGAIKERSATKLREHFALRGNAKAWEGLWLDISRAAYAGKLLLRDKPDFEKLRKLYTLGEEDQSSEQ</sequence>
<protein>
    <submittedName>
        <fullName evidence="2">Uncharacterized protein</fullName>
    </submittedName>
</protein>
<dbReference type="AlphaFoldDB" id="A0A166UR35"/>
<keyword evidence="3" id="KW-1185">Reference proteome</keyword>
<reference evidence="2 3" key="1">
    <citation type="journal article" date="2016" name="Genome Biol. Evol.">
        <title>Divergent and convergent evolution of fungal pathogenicity.</title>
        <authorList>
            <person name="Shang Y."/>
            <person name="Xiao G."/>
            <person name="Zheng P."/>
            <person name="Cen K."/>
            <person name="Zhan S."/>
            <person name="Wang C."/>
        </authorList>
    </citation>
    <scope>NUCLEOTIDE SEQUENCE [LARGE SCALE GENOMIC DNA]</scope>
    <source>
        <strain evidence="2 3">RCEF 2490</strain>
    </source>
</reference>
<dbReference type="Proteomes" id="UP000078544">
    <property type="component" value="Unassembled WGS sequence"/>
</dbReference>
<evidence type="ECO:0000313" key="2">
    <source>
        <dbReference type="EMBL" id="OAA32857.1"/>
    </source>
</evidence>